<name>A0A7J6MK21_PERCH</name>
<sequence>MSYWTNVSTTRLVPIGSLSALLLEMAKLNLIGAEGASALEQGLEERSEECEDQDDSESVAPENSDPTPVSREMKYFDIENVEGMDWKLTCSPWGIRSIAAEVLSRKVPDEDLGDNGMTENAFPDPPCEIELTFAEFQRLIIRIVEELIKQNQSGRSLEAQPTISSCLPIYVNDVLLPALIETKPYVRLSHISTESAAEGSRNDKAAATHQTEAIRSTETKMTKMRPGIWHGHDKGQSVNLKLIYSPQEESPQICA</sequence>
<keyword evidence="3" id="KW-1185">Reference proteome</keyword>
<dbReference type="AlphaFoldDB" id="A0A7J6MK21"/>
<proteinExistence type="predicted"/>
<gene>
    <name evidence="2" type="ORF">FOL47_001464</name>
</gene>
<dbReference type="Proteomes" id="UP000591131">
    <property type="component" value="Unassembled WGS sequence"/>
</dbReference>
<evidence type="ECO:0000313" key="3">
    <source>
        <dbReference type="Proteomes" id="UP000591131"/>
    </source>
</evidence>
<accession>A0A7J6MK21</accession>
<reference evidence="2 3" key="1">
    <citation type="submission" date="2020-04" db="EMBL/GenBank/DDBJ databases">
        <title>Perkinsus chesapeaki whole genome sequence.</title>
        <authorList>
            <person name="Bogema D.R."/>
        </authorList>
    </citation>
    <scope>NUCLEOTIDE SEQUENCE [LARGE SCALE GENOMIC DNA]</scope>
    <source>
        <strain evidence="2">ATCC PRA-425</strain>
    </source>
</reference>
<dbReference type="EMBL" id="JAAPAO010000135">
    <property type="protein sequence ID" value="KAF4671540.1"/>
    <property type="molecule type" value="Genomic_DNA"/>
</dbReference>
<protein>
    <submittedName>
        <fullName evidence="2">Uncharacterized protein</fullName>
    </submittedName>
</protein>
<feature type="region of interest" description="Disordered" evidence="1">
    <location>
        <begin position="41"/>
        <end position="70"/>
    </location>
</feature>
<organism evidence="2 3">
    <name type="scientific">Perkinsus chesapeaki</name>
    <name type="common">Clam parasite</name>
    <name type="synonym">Perkinsus andrewsi</name>
    <dbReference type="NCBI Taxonomy" id="330153"/>
    <lineage>
        <taxon>Eukaryota</taxon>
        <taxon>Sar</taxon>
        <taxon>Alveolata</taxon>
        <taxon>Perkinsozoa</taxon>
        <taxon>Perkinsea</taxon>
        <taxon>Perkinsida</taxon>
        <taxon>Perkinsidae</taxon>
        <taxon>Perkinsus</taxon>
    </lineage>
</organism>
<feature type="compositionally biased region" description="Acidic residues" evidence="1">
    <location>
        <begin position="46"/>
        <end position="57"/>
    </location>
</feature>
<evidence type="ECO:0000256" key="1">
    <source>
        <dbReference type="SAM" id="MobiDB-lite"/>
    </source>
</evidence>
<evidence type="ECO:0000313" key="2">
    <source>
        <dbReference type="EMBL" id="KAF4671540.1"/>
    </source>
</evidence>
<comment type="caution">
    <text evidence="2">The sequence shown here is derived from an EMBL/GenBank/DDBJ whole genome shotgun (WGS) entry which is preliminary data.</text>
</comment>